<dbReference type="Gene3D" id="3.30.160.250">
    <property type="match status" value="1"/>
</dbReference>
<name>A0A4U1HR01_9BURK</name>
<dbReference type="Pfam" id="PF15919">
    <property type="entry name" value="HicB_lk_antitox"/>
    <property type="match status" value="1"/>
</dbReference>
<organism evidence="2 3">
    <name type="scientific">Trinickia terrae</name>
    <dbReference type="NCBI Taxonomy" id="2571161"/>
    <lineage>
        <taxon>Bacteria</taxon>
        <taxon>Pseudomonadati</taxon>
        <taxon>Pseudomonadota</taxon>
        <taxon>Betaproteobacteria</taxon>
        <taxon>Burkholderiales</taxon>
        <taxon>Burkholderiaceae</taxon>
        <taxon>Trinickia</taxon>
    </lineage>
</organism>
<dbReference type="AlphaFoldDB" id="A0A4U1HR01"/>
<gene>
    <name evidence="2" type="ORF">FAZ69_22530</name>
</gene>
<dbReference type="SUPFAM" id="SSF143100">
    <property type="entry name" value="TTHA1013/TTHA0281-like"/>
    <property type="match status" value="1"/>
</dbReference>
<evidence type="ECO:0000259" key="1">
    <source>
        <dbReference type="Pfam" id="PF15919"/>
    </source>
</evidence>
<reference evidence="2 3" key="1">
    <citation type="submission" date="2019-04" db="EMBL/GenBank/DDBJ databases">
        <title>Trinickia sp. 7GSK02, isolated from subtropical forest soil.</title>
        <authorList>
            <person name="Gao Z.-H."/>
            <person name="Qiu L.-H."/>
        </authorList>
    </citation>
    <scope>NUCLEOTIDE SEQUENCE [LARGE SCALE GENOMIC DNA]</scope>
    <source>
        <strain evidence="2 3">7GSK02</strain>
    </source>
</reference>
<feature type="domain" description="HicB-like antitoxin of toxin-antitoxin system" evidence="1">
    <location>
        <begin position="3"/>
        <end position="126"/>
    </location>
</feature>
<dbReference type="Proteomes" id="UP000305539">
    <property type="component" value="Unassembled WGS sequence"/>
</dbReference>
<accession>A0A4U1HR01</accession>
<keyword evidence="3" id="KW-1185">Reference proteome</keyword>
<proteinExistence type="predicted"/>
<dbReference type="RefSeq" id="WP_136897316.1">
    <property type="nucleotide sequence ID" value="NZ_SWJE01000013.1"/>
</dbReference>
<dbReference type="EMBL" id="SWJE01000013">
    <property type="protein sequence ID" value="TKC83812.1"/>
    <property type="molecule type" value="Genomic_DNA"/>
</dbReference>
<dbReference type="InterPro" id="IPR035069">
    <property type="entry name" value="TTHA1013/TTHA0281-like"/>
</dbReference>
<protein>
    <submittedName>
        <fullName evidence="2">Type II toxin-antitoxin system HicB family antitoxin</fullName>
    </submittedName>
</protein>
<dbReference type="InterPro" id="IPR031807">
    <property type="entry name" value="HicB-like"/>
</dbReference>
<evidence type="ECO:0000313" key="3">
    <source>
        <dbReference type="Proteomes" id="UP000305539"/>
    </source>
</evidence>
<evidence type="ECO:0000313" key="2">
    <source>
        <dbReference type="EMBL" id="TKC83812.1"/>
    </source>
</evidence>
<comment type="caution">
    <text evidence="2">The sequence shown here is derived from an EMBL/GenBank/DDBJ whole genome shotgun (WGS) entry which is preliminary data.</text>
</comment>
<dbReference type="OrthoDB" id="9807959at2"/>
<sequence>MEFPIAVHKDDGSVYGVIVPDIPGVHSWGDTIDAAIRNAKEAIVGHVSTLLELGEDVGFTCSTVEELAVRSEYAGAVWALVDVDLSKLDSKPERINISIPRFVLSKIDAYVEARHETRSGFLARAALEALAHE</sequence>